<comment type="caution">
    <text evidence="2">The sequence shown here is derived from an EMBL/GenBank/DDBJ whole genome shotgun (WGS) entry which is preliminary data.</text>
</comment>
<organism evidence="2 3">
    <name type="scientific">Paenibacillus ginsengarvi</name>
    <dbReference type="NCBI Taxonomy" id="400777"/>
    <lineage>
        <taxon>Bacteria</taxon>
        <taxon>Bacillati</taxon>
        <taxon>Bacillota</taxon>
        <taxon>Bacilli</taxon>
        <taxon>Bacillales</taxon>
        <taxon>Paenibacillaceae</taxon>
        <taxon>Paenibacillus</taxon>
    </lineage>
</organism>
<feature type="transmembrane region" description="Helical" evidence="1">
    <location>
        <begin position="12"/>
        <end position="36"/>
    </location>
</feature>
<dbReference type="Pfam" id="PF13160">
    <property type="entry name" value="DUF3995"/>
    <property type="match status" value="1"/>
</dbReference>
<name>A0A3B0C3R8_9BACL</name>
<reference evidence="2 3" key="1">
    <citation type="journal article" date="2007" name="Int. J. Syst. Evol. Microbiol.">
        <title>Paenibacillus ginsengarvi sp. nov., isolated from soil from ginseng cultivation.</title>
        <authorList>
            <person name="Yoon M.H."/>
            <person name="Ten L.N."/>
            <person name="Im W.T."/>
        </authorList>
    </citation>
    <scope>NUCLEOTIDE SEQUENCE [LARGE SCALE GENOMIC DNA]</scope>
    <source>
        <strain evidence="2 3">KCTC 13059</strain>
    </source>
</reference>
<feature type="transmembrane region" description="Helical" evidence="1">
    <location>
        <begin position="57"/>
        <end position="80"/>
    </location>
</feature>
<evidence type="ECO:0000313" key="3">
    <source>
        <dbReference type="Proteomes" id="UP000282311"/>
    </source>
</evidence>
<evidence type="ECO:0000256" key="1">
    <source>
        <dbReference type="SAM" id="Phobius"/>
    </source>
</evidence>
<keyword evidence="1" id="KW-0812">Transmembrane</keyword>
<dbReference type="Proteomes" id="UP000282311">
    <property type="component" value="Unassembled WGS sequence"/>
</dbReference>
<feature type="transmembrane region" description="Helical" evidence="1">
    <location>
        <begin position="132"/>
        <end position="151"/>
    </location>
</feature>
<dbReference type="InterPro" id="IPR025058">
    <property type="entry name" value="DUF3995"/>
</dbReference>
<accession>A0A3B0C3R8</accession>
<proteinExistence type="predicted"/>
<evidence type="ECO:0000313" key="2">
    <source>
        <dbReference type="EMBL" id="RKN80633.1"/>
    </source>
</evidence>
<gene>
    <name evidence="2" type="ORF">D7M11_19315</name>
</gene>
<keyword evidence="1" id="KW-1133">Transmembrane helix</keyword>
<dbReference type="AlphaFoldDB" id="A0A3B0C3R8"/>
<dbReference type="RefSeq" id="WP_120748888.1">
    <property type="nucleotide sequence ID" value="NZ_RBAH01000014.1"/>
</dbReference>
<feature type="transmembrane region" description="Helical" evidence="1">
    <location>
        <begin position="92"/>
        <end position="111"/>
    </location>
</feature>
<dbReference type="EMBL" id="RBAH01000014">
    <property type="protein sequence ID" value="RKN80633.1"/>
    <property type="molecule type" value="Genomic_DNA"/>
</dbReference>
<keyword evidence="3" id="KW-1185">Reference proteome</keyword>
<keyword evidence="1" id="KW-0472">Membrane</keyword>
<protein>
    <submittedName>
        <fullName evidence="2">DUF3995 domain-containing protein</fullName>
    </submittedName>
</protein>
<sequence>MNLVSFSGGEKYLVVNALSILAACILFTIGVLHIYWGLGGKKGLDAAIPRDNGKRAFSPGAGATFAVAVLVLLAGVLLLLQAGVVRMAISASLVRLGALGCAAVFALRVVGDFRRFGLFKQKSETVFSKMDTWLYVPLCAFLSIVYGIAVVQ</sequence>